<organism evidence="1 2">
    <name type="scientific">Mucilaginibacter frigoritolerans</name>
    <dbReference type="NCBI Taxonomy" id="652788"/>
    <lineage>
        <taxon>Bacteria</taxon>
        <taxon>Pseudomonadati</taxon>
        <taxon>Bacteroidota</taxon>
        <taxon>Sphingobacteriia</taxon>
        <taxon>Sphingobacteriales</taxon>
        <taxon>Sphingobacteriaceae</taxon>
        <taxon>Mucilaginibacter</taxon>
    </lineage>
</organism>
<dbReference type="RefSeq" id="WP_144912385.1">
    <property type="nucleotide sequence ID" value="NZ_VLLI01000005.1"/>
</dbReference>
<dbReference type="InterPro" id="IPR014710">
    <property type="entry name" value="RmlC-like_jellyroll"/>
</dbReference>
<protein>
    <submittedName>
        <fullName evidence="1">CRP-like cAMP-binding protein</fullName>
    </submittedName>
</protein>
<reference evidence="1 2" key="1">
    <citation type="submission" date="2019-07" db="EMBL/GenBank/DDBJ databases">
        <title>Genomic Encyclopedia of Archaeal and Bacterial Type Strains, Phase II (KMG-II): from individual species to whole genera.</title>
        <authorList>
            <person name="Goeker M."/>
        </authorList>
    </citation>
    <scope>NUCLEOTIDE SEQUENCE [LARGE SCALE GENOMIC DNA]</scope>
    <source>
        <strain evidence="1 2">ATCC BAA-1854</strain>
    </source>
</reference>
<keyword evidence="2" id="KW-1185">Reference proteome</keyword>
<dbReference type="Gene3D" id="2.60.120.10">
    <property type="entry name" value="Jelly Rolls"/>
    <property type="match status" value="1"/>
</dbReference>
<dbReference type="OrthoDB" id="1092431at2"/>
<proteinExistence type="predicted"/>
<comment type="caution">
    <text evidence="1">The sequence shown here is derived from an EMBL/GenBank/DDBJ whole genome shotgun (WGS) entry which is preliminary data.</text>
</comment>
<evidence type="ECO:0000313" key="1">
    <source>
        <dbReference type="EMBL" id="TWJ00906.1"/>
    </source>
</evidence>
<dbReference type="AlphaFoldDB" id="A0A562U4Z3"/>
<dbReference type="InterPro" id="IPR018490">
    <property type="entry name" value="cNMP-bd_dom_sf"/>
</dbReference>
<gene>
    <name evidence="1" type="ORF">JN11_02167</name>
</gene>
<accession>A0A562U4Z3</accession>
<evidence type="ECO:0000313" key="2">
    <source>
        <dbReference type="Proteomes" id="UP000317010"/>
    </source>
</evidence>
<dbReference type="SUPFAM" id="SSF51206">
    <property type="entry name" value="cAMP-binding domain-like"/>
    <property type="match status" value="1"/>
</dbReference>
<dbReference type="Proteomes" id="UP000317010">
    <property type="component" value="Unassembled WGS sequence"/>
</dbReference>
<sequence length="200" mass="23416">MYPQLLAHIKKYVQLTLQEEQSLCDKLELIKLKKKAFLLEPGEHCKGNYFVVKGCMRQFLVNNKLNEQIIQFGIENWWIADQDSLMANKPSNCFIQAVEASELLLLTEKSRSPLFESIPKLESYFRIMMQTAFVAAQRRIGFIFNMTDEERYRYFARLYPDFMQRVPQYMLASYLGFTPQFLSRLRAKGASPKSSPGERT</sequence>
<name>A0A562U4Z3_9SPHI</name>
<dbReference type="EMBL" id="VLLI01000005">
    <property type="protein sequence ID" value="TWJ00906.1"/>
    <property type="molecule type" value="Genomic_DNA"/>
</dbReference>